<dbReference type="EMBL" id="BMAR01000025">
    <property type="protein sequence ID" value="GFR48679.1"/>
    <property type="molecule type" value="Genomic_DNA"/>
</dbReference>
<evidence type="ECO:0000313" key="2">
    <source>
        <dbReference type="EMBL" id="GFR48679.1"/>
    </source>
</evidence>
<dbReference type="AlphaFoldDB" id="A0AAD3HP74"/>
<name>A0AAD3HP74_9CHLO</name>
<dbReference type="Proteomes" id="UP001054857">
    <property type="component" value="Unassembled WGS sequence"/>
</dbReference>
<gene>
    <name evidence="2" type="ORF">Agub_g10634</name>
</gene>
<reference evidence="2 3" key="1">
    <citation type="journal article" date="2021" name="Sci. Rep.">
        <title>Genome sequencing of the multicellular alga Astrephomene provides insights into convergent evolution of germ-soma differentiation.</title>
        <authorList>
            <person name="Yamashita S."/>
            <person name="Yamamoto K."/>
            <person name="Matsuzaki R."/>
            <person name="Suzuki S."/>
            <person name="Yamaguchi H."/>
            <person name="Hirooka S."/>
            <person name="Minakuchi Y."/>
            <person name="Miyagishima S."/>
            <person name="Kawachi M."/>
            <person name="Toyoda A."/>
            <person name="Nozaki H."/>
        </authorList>
    </citation>
    <scope>NUCLEOTIDE SEQUENCE [LARGE SCALE GENOMIC DNA]</scope>
    <source>
        <strain evidence="2 3">NIES-4017</strain>
    </source>
</reference>
<feature type="region of interest" description="Disordered" evidence="1">
    <location>
        <begin position="131"/>
        <end position="161"/>
    </location>
</feature>
<organism evidence="2 3">
    <name type="scientific">Astrephomene gubernaculifera</name>
    <dbReference type="NCBI Taxonomy" id="47775"/>
    <lineage>
        <taxon>Eukaryota</taxon>
        <taxon>Viridiplantae</taxon>
        <taxon>Chlorophyta</taxon>
        <taxon>core chlorophytes</taxon>
        <taxon>Chlorophyceae</taxon>
        <taxon>CS clade</taxon>
        <taxon>Chlamydomonadales</taxon>
        <taxon>Astrephomenaceae</taxon>
        <taxon>Astrephomene</taxon>
    </lineage>
</organism>
<feature type="non-terminal residue" evidence="2">
    <location>
        <position position="161"/>
    </location>
</feature>
<evidence type="ECO:0000313" key="3">
    <source>
        <dbReference type="Proteomes" id="UP001054857"/>
    </source>
</evidence>
<comment type="caution">
    <text evidence="2">The sequence shown here is derived from an EMBL/GenBank/DDBJ whole genome shotgun (WGS) entry which is preliminary data.</text>
</comment>
<accession>A0AAD3HP74</accession>
<keyword evidence="3" id="KW-1185">Reference proteome</keyword>
<protein>
    <submittedName>
        <fullName evidence="2">Uncharacterized protein</fullName>
    </submittedName>
</protein>
<proteinExistence type="predicted"/>
<sequence>RTYVFAHSLSSPSDIITVSLPRPLGVVLQYDERFRRATVVDLIGGTPADKRRKNAALNPALARDAVLPGDVLRAVTATNFVYPTRALFGAAPPERHIVVYGADKQSWTSICGALKKGEARDGDVTLVLERRRPRESQEQEQQGHQQPSALDIFTSQTGKRA</sequence>
<evidence type="ECO:0000256" key="1">
    <source>
        <dbReference type="SAM" id="MobiDB-lite"/>
    </source>
</evidence>